<evidence type="ECO:0000256" key="2">
    <source>
        <dbReference type="ARBA" id="ARBA00008219"/>
    </source>
</evidence>
<feature type="compositionally biased region" description="Basic and acidic residues" evidence="7">
    <location>
        <begin position="366"/>
        <end position="390"/>
    </location>
</feature>
<proteinExistence type="inferred from homology"/>
<evidence type="ECO:0000256" key="4">
    <source>
        <dbReference type="ARBA" id="ARBA00022803"/>
    </source>
</evidence>
<evidence type="ECO:0000256" key="5">
    <source>
        <dbReference type="ARBA" id="ARBA00022946"/>
    </source>
</evidence>
<keyword evidence="6" id="KW-0496">Mitochondrion</keyword>
<evidence type="ECO:0000313" key="8">
    <source>
        <dbReference type="EMBL" id="CAL1580794.1"/>
    </source>
</evidence>
<organism evidence="8 9">
    <name type="scientific">Knipowitschia caucasica</name>
    <name type="common">Caucasian dwarf goby</name>
    <name type="synonym">Pomatoschistus caucasicus</name>
    <dbReference type="NCBI Taxonomy" id="637954"/>
    <lineage>
        <taxon>Eukaryota</taxon>
        <taxon>Metazoa</taxon>
        <taxon>Chordata</taxon>
        <taxon>Craniata</taxon>
        <taxon>Vertebrata</taxon>
        <taxon>Euteleostomi</taxon>
        <taxon>Actinopterygii</taxon>
        <taxon>Neopterygii</taxon>
        <taxon>Teleostei</taxon>
        <taxon>Neoteleostei</taxon>
        <taxon>Acanthomorphata</taxon>
        <taxon>Gobiaria</taxon>
        <taxon>Gobiiformes</taxon>
        <taxon>Gobioidei</taxon>
        <taxon>Gobiidae</taxon>
        <taxon>Gobiinae</taxon>
        <taxon>Knipowitschia</taxon>
    </lineage>
</organism>
<dbReference type="Gene3D" id="1.25.40.10">
    <property type="entry name" value="Tetratricopeptide repeat domain"/>
    <property type="match status" value="2"/>
</dbReference>
<evidence type="ECO:0000313" key="9">
    <source>
        <dbReference type="Proteomes" id="UP001497482"/>
    </source>
</evidence>
<keyword evidence="9" id="KW-1185">Reference proteome</keyword>
<dbReference type="EMBL" id="OZ035836">
    <property type="protein sequence ID" value="CAL1580794.1"/>
    <property type="molecule type" value="Genomic_DNA"/>
</dbReference>
<dbReference type="PANTHER" id="PTHR13143">
    <property type="entry name" value="TETRATRICOPEPTIDE REPEAT PROTEIN 19"/>
    <property type="match status" value="1"/>
</dbReference>
<keyword evidence="5" id="KW-0809">Transit peptide</keyword>
<dbReference type="GO" id="GO:0034551">
    <property type="term" value="P:mitochondrial respiratory chain complex III assembly"/>
    <property type="evidence" value="ECO:0007669"/>
    <property type="project" value="InterPro"/>
</dbReference>
<evidence type="ECO:0000256" key="1">
    <source>
        <dbReference type="ARBA" id="ARBA00004173"/>
    </source>
</evidence>
<dbReference type="SMART" id="SM00028">
    <property type="entry name" value="TPR"/>
    <property type="match status" value="6"/>
</dbReference>
<gene>
    <name evidence="8" type="ORF">KC01_LOCUS11595</name>
</gene>
<accession>A0AAV2JZU7</accession>
<evidence type="ECO:0008006" key="10">
    <source>
        <dbReference type="Google" id="ProtNLM"/>
    </source>
</evidence>
<dbReference type="InterPro" id="IPR011990">
    <property type="entry name" value="TPR-like_helical_dom_sf"/>
</dbReference>
<comment type="subcellular location">
    <subcellularLocation>
        <location evidence="1">Mitochondrion</location>
    </subcellularLocation>
</comment>
<name>A0AAV2JZU7_KNICA</name>
<feature type="region of interest" description="Disordered" evidence="7">
    <location>
        <begin position="203"/>
        <end position="224"/>
    </location>
</feature>
<dbReference type="PANTHER" id="PTHR13143:SF6">
    <property type="entry name" value="TETRATRICOPEPTIDE REPEAT PROTEIN 19, MITOCHONDRIAL"/>
    <property type="match status" value="1"/>
</dbReference>
<dbReference type="Pfam" id="PF13374">
    <property type="entry name" value="TPR_10"/>
    <property type="match status" value="1"/>
</dbReference>
<evidence type="ECO:0000256" key="6">
    <source>
        <dbReference type="ARBA" id="ARBA00023128"/>
    </source>
</evidence>
<keyword evidence="3" id="KW-0677">Repeat</keyword>
<reference evidence="8 9" key="1">
    <citation type="submission" date="2024-04" db="EMBL/GenBank/DDBJ databases">
        <authorList>
            <person name="Waldvogel A.-M."/>
            <person name="Schoenle A."/>
        </authorList>
    </citation>
    <scope>NUCLEOTIDE SEQUENCE [LARGE SCALE GENOMIC DNA]</scope>
</reference>
<evidence type="ECO:0000256" key="7">
    <source>
        <dbReference type="SAM" id="MobiDB-lite"/>
    </source>
</evidence>
<dbReference type="InterPro" id="IPR019734">
    <property type="entry name" value="TPR_rpt"/>
</dbReference>
<dbReference type="SUPFAM" id="SSF48452">
    <property type="entry name" value="TPR-like"/>
    <property type="match status" value="2"/>
</dbReference>
<dbReference type="Proteomes" id="UP001497482">
    <property type="component" value="Chromosome 14"/>
</dbReference>
<dbReference type="InterPro" id="IPR040395">
    <property type="entry name" value="TTC19"/>
</dbReference>
<sequence>MAARVCRAVSRAISVTVKSARSRHSHTHAHRSVTRSLVQSAVSPEYGGGARDGAGAVLWCTLAFSLFGKTEEEKRYEAKKKEDDMILLLKKAKLCIHRDQLNSASSFLHQAVALAQQLQHQDALVYCYSLMANLSFVRGNLDQAEKLFKASLSLILSRGTPESDNAVVEISLKLAMIYSQQKRLELAAHGFRFCVETLEEKLEKENQEKEDQETTQMEPSNEIEEQQRLLLDTRLLLGLALDSRARFWTQTSDLDRAEKDYRRSLKISGEEQGEEHPQTLVLLSDLASVLDLQGRHDEALVLVRRAVDLGRTHKHPDLHVLLSNMASILMHSGALEEAHRCYKEALAEAKRQEDTETVEQVQAGLEELKRKREERKRGAEEKERGEEERS</sequence>
<dbReference type="AlphaFoldDB" id="A0AAV2JZU7"/>
<comment type="similarity">
    <text evidence="2">Belongs to the TTC19 family.</text>
</comment>
<dbReference type="GO" id="GO:0005743">
    <property type="term" value="C:mitochondrial inner membrane"/>
    <property type="evidence" value="ECO:0007669"/>
    <property type="project" value="TreeGrafter"/>
</dbReference>
<keyword evidence="4" id="KW-0802">TPR repeat</keyword>
<dbReference type="Pfam" id="PF13424">
    <property type="entry name" value="TPR_12"/>
    <property type="match status" value="1"/>
</dbReference>
<evidence type="ECO:0000256" key="3">
    <source>
        <dbReference type="ARBA" id="ARBA00022737"/>
    </source>
</evidence>
<feature type="region of interest" description="Disordered" evidence="7">
    <location>
        <begin position="348"/>
        <end position="390"/>
    </location>
</feature>
<protein>
    <recommendedName>
        <fullName evidence="10">MalT-like TPR region domain-containing protein</fullName>
    </recommendedName>
</protein>